<name>A0AA41HD34_9BURK</name>
<comment type="caution">
    <text evidence="1">The sequence shown here is derived from an EMBL/GenBank/DDBJ whole genome shotgun (WGS) entry which is preliminary data.</text>
</comment>
<evidence type="ECO:0000313" key="3">
    <source>
        <dbReference type="Proteomes" id="UP001155901"/>
    </source>
</evidence>
<reference evidence="2" key="2">
    <citation type="submission" date="2022-03" db="EMBL/GenBank/DDBJ databases">
        <title>Genome Encyclopedia of Bacteria and Archaea VI: Functional Genomics of Type Strains.</title>
        <authorList>
            <person name="Whitman W."/>
        </authorList>
    </citation>
    <scope>NUCLEOTIDE SEQUENCE</scope>
    <source>
        <strain evidence="2">HSC-15S17</strain>
    </source>
</reference>
<gene>
    <name evidence="1" type="ORF">KVP70_23240</name>
    <name evidence="2" type="ORF">L1274_001240</name>
</gene>
<reference evidence="1" key="1">
    <citation type="submission" date="2021-07" db="EMBL/GenBank/DDBJ databases">
        <title>Characterization of violacein-producing bacteria and related species.</title>
        <authorList>
            <person name="Wilson H.S."/>
            <person name="De Leon M.E."/>
        </authorList>
    </citation>
    <scope>NUCLEOTIDE SEQUENCE</scope>
    <source>
        <strain evidence="1">HSC-15S17</strain>
    </source>
</reference>
<protein>
    <submittedName>
        <fullName evidence="1">Uncharacterized protein</fullName>
    </submittedName>
</protein>
<dbReference type="EMBL" id="JALJZU010000002">
    <property type="protein sequence ID" value="MCP2007547.1"/>
    <property type="molecule type" value="Genomic_DNA"/>
</dbReference>
<keyword evidence="4" id="KW-1185">Reference proteome</keyword>
<dbReference type="Proteomes" id="UP001155901">
    <property type="component" value="Unassembled WGS sequence"/>
</dbReference>
<accession>A0AA41HD34</accession>
<sequence length="84" mass="9194">MDLEDKIAVCQKEMKKGILKNEGAGYWGTSFSKLSLGYIGDIVSNYFSCASCGQLFHLHAETYHGAGGGFEKIGSIDERLQDDI</sequence>
<organism evidence="1 3">
    <name type="scientific">Duganella violaceipulchra</name>
    <dbReference type="NCBI Taxonomy" id="2849652"/>
    <lineage>
        <taxon>Bacteria</taxon>
        <taxon>Pseudomonadati</taxon>
        <taxon>Pseudomonadota</taxon>
        <taxon>Betaproteobacteria</taxon>
        <taxon>Burkholderiales</taxon>
        <taxon>Oxalobacteraceae</taxon>
        <taxon>Telluria group</taxon>
        <taxon>Duganella</taxon>
    </lineage>
</organism>
<evidence type="ECO:0000313" key="2">
    <source>
        <dbReference type="EMBL" id="MCP2007547.1"/>
    </source>
</evidence>
<dbReference type="RefSeq" id="WP_262311701.1">
    <property type="nucleotide sequence ID" value="NZ_JALJZU010000002.1"/>
</dbReference>
<proteinExistence type="predicted"/>
<evidence type="ECO:0000313" key="4">
    <source>
        <dbReference type="Proteomes" id="UP001162889"/>
    </source>
</evidence>
<dbReference type="EMBL" id="JAHTGR010000013">
    <property type="protein sequence ID" value="MBV6323855.1"/>
    <property type="molecule type" value="Genomic_DNA"/>
</dbReference>
<evidence type="ECO:0000313" key="1">
    <source>
        <dbReference type="EMBL" id="MBV6323855.1"/>
    </source>
</evidence>
<dbReference type="Proteomes" id="UP001162889">
    <property type="component" value="Unassembled WGS sequence"/>
</dbReference>
<dbReference type="AlphaFoldDB" id="A0AA41HD34"/>